<proteinExistence type="inferred from homology"/>
<evidence type="ECO:0000313" key="4">
    <source>
        <dbReference type="Proteomes" id="UP000236735"/>
    </source>
</evidence>
<comment type="similarity">
    <text evidence="1 2">Belongs to the short-chain dehydrogenases/reductases (SDR) family.</text>
</comment>
<protein>
    <submittedName>
        <fullName evidence="3">Acetoacetyl-CoA reductase/3-oxoacyl-[acyl-carrier protein] reductase/17beta-estradiol 17-dehydrogenase / very-long-chain 3-oxoacyl-CoA reductase</fullName>
    </submittedName>
</protein>
<dbReference type="PROSITE" id="PS00061">
    <property type="entry name" value="ADH_SHORT"/>
    <property type="match status" value="1"/>
</dbReference>
<dbReference type="PRINTS" id="PR00081">
    <property type="entry name" value="GDHRDH"/>
</dbReference>
<evidence type="ECO:0000313" key="3">
    <source>
        <dbReference type="EMBL" id="SEF91819.1"/>
    </source>
</evidence>
<sequence length="239" mass="26573">MNILITGGSTGLGKALVERCAADASHNIIFTYCRHEADAQALADSYMNVKAVQVDFCNEASVNQFVENLEAESIDVLINNAYAGNPQGTHFFKTDPEAFSESFRCNVMPLIKISQACIAGMRKRKFGKIINIITSYVMDVPPTGFSVYTATKAYIRQLSKSMSKELGRFNITSNCILPDYMQTDFGQVEDFQLEQMKNAHPLKELLKPQEVAEVVCQLLNTTQQLNGVEIPINAAQHMF</sequence>
<reference evidence="3 4" key="1">
    <citation type="submission" date="2016-10" db="EMBL/GenBank/DDBJ databases">
        <authorList>
            <person name="de Groot N.N."/>
        </authorList>
    </citation>
    <scope>NUCLEOTIDE SEQUENCE [LARGE SCALE GENOMIC DNA]</scope>
    <source>
        <strain evidence="3 4">AR32</strain>
    </source>
</reference>
<dbReference type="GO" id="GO:0032787">
    <property type="term" value="P:monocarboxylic acid metabolic process"/>
    <property type="evidence" value="ECO:0007669"/>
    <property type="project" value="UniProtKB-ARBA"/>
</dbReference>
<dbReference type="Pfam" id="PF00106">
    <property type="entry name" value="adh_short"/>
    <property type="match status" value="1"/>
</dbReference>
<dbReference type="SUPFAM" id="SSF51735">
    <property type="entry name" value="NAD(P)-binding Rossmann-fold domains"/>
    <property type="match status" value="1"/>
</dbReference>
<dbReference type="PANTHER" id="PTHR42879">
    <property type="entry name" value="3-OXOACYL-(ACYL-CARRIER-PROTEIN) REDUCTASE"/>
    <property type="match status" value="1"/>
</dbReference>
<dbReference type="Gene3D" id="3.40.50.720">
    <property type="entry name" value="NAD(P)-binding Rossmann-like Domain"/>
    <property type="match status" value="1"/>
</dbReference>
<dbReference type="InterPro" id="IPR020904">
    <property type="entry name" value="Sc_DH/Rdtase_CS"/>
</dbReference>
<dbReference type="AlphaFoldDB" id="A0A1H5VX06"/>
<dbReference type="Proteomes" id="UP000236735">
    <property type="component" value="Unassembled WGS sequence"/>
</dbReference>
<evidence type="ECO:0000256" key="1">
    <source>
        <dbReference type="ARBA" id="ARBA00006484"/>
    </source>
</evidence>
<organism evidence="3 4">
    <name type="scientific">Xylanibacter ruminicola</name>
    <name type="common">Prevotella ruminicola</name>
    <dbReference type="NCBI Taxonomy" id="839"/>
    <lineage>
        <taxon>Bacteria</taxon>
        <taxon>Pseudomonadati</taxon>
        <taxon>Bacteroidota</taxon>
        <taxon>Bacteroidia</taxon>
        <taxon>Bacteroidales</taxon>
        <taxon>Prevotellaceae</taxon>
        <taxon>Xylanibacter</taxon>
    </lineage>
</organism>
<dbReference type="InterPro" id="IPR002347">
    <property type="entry name" value="SDR_fam"/>
</dbReference>
<gene>
    <name evidence="3" type="ORF">SAMN05216354_2105</name>
</gene>
<dbReference type="EMBL" id="FNUV01000005">
    <property type="protein sequence ID" value="SEF91819.1"/>
    <property type="molecule type" value="Genomic_DNA"/>
</dbReference>
<dbReference type="PRINTS" id="PR00080">
    <property type="entry name" value="SDRFAMILY"/>
</dbReference>
<dbReference type="RefSeq" id="WP_103915919.1">
    <property type="nucleotide sequence ID" value="NZ_FNUV01000005.1"/>
</dbReference>
<name>A0A1H5VX06_XYLRU</name>
<dbReference type="InterPro" id="IPR036291">
    <property type="entry name" value="NAD(P)-bd_dom_sf"/>
</dbReference>
<dbReference type="InterPro" id="IPR050259">
    <property type="entry name" value="SDR"/>
</dbReference>
<dbReference type="CDD" id="cd05233">
    <property type="entry name" value="SDR_c"/>
    <property type="match status" value="1"/>
</dbReference>
<accession>A0A1H5VX06</accession>
<evidence type="ECO:0000256" key="2">
    <source>
        <dbReference type="RuleBase" id="RU000363"/>
    </source>
</evidence>